<comment type="caution">
    <text evidence="13">The sequence shown here is derived from an EMBL/GenBank/DDBJ whole genome shotgun (WGS) entry which is preliminary data.</text>
</comment>
<feature type="transmembrane region" description="Helical" evidence="12">
    <location>
        <begin position="44"/>
        <end position="71"/>
    </location>
</feature>
<keyword evidence="7" id="KW-0479">Metal-binding</keyword>
<keyword evidence="4" id="KW-1003">Cell membrane</keyword>
<dbReference type="NCBIfam" id="TIGR00203">
    <property type="entry name" value="cydB"/>
    <property type="match status" value="1"/>
</dbReference>
<protein>
    <submittedName>
        <fullName evidence="13">Cytochrome d ubiquinol oxidase subunit II</fullName>
    </submittedName>
</protein>
<evidence type="ECO:0000256" key="9">
    <source>
        <dbReference type="ARBA" id="ARBA00022989"/>
    </source>
</evidence>
<keyword evidence="6 12" id="KW-0812">Transmembrane</keyword>
<dbReference type="EMBL" id="JAIBOA010000022">
    <property type="protein sequence ID" value="MBW8486274.1"/>
    <property type="molecule type" value="Genomic_DNA"/>
</dbReference>
<feature type="transmembrane region" description="Helical" evidence="12">
    <location>
        <begin position="6"/>
        <end position="32"/>
    </location>
</feature>
<comment type="subcellular location">
    <subcellularLocation>
        <location evidence="1">Cell membrane</location>
        <topology evidence="1">Multi-pass membrane protein</topology>
    </subcellularLocation>
</comment>
<dbReference type="PANTHER" id="PTHR43141">
    <property type="entry name" value="CYTOCHROME BD2 SUBUNIT II"/>
    <property type="match status" value="1"/>
</dbReference>
<evidence type="ECO:0000256" key="6">
    <source>
        <dbReference type="ARBA" id="ARBA00022692"/>
    </source>
</evidence>
<dbReference type="RefSeq" id="WP_220169512.1">
    <property type="nucleotide sequence ID" value="NZ_JAIBOA010000022.1"/>
</dbReference>
<keyword evidence="10" id="KW-0408">Iron</keyword>
<evidence type="ECO:0000256" key="7">
    <source>
        <dbReference type="ARBA" id="ARBA00022723"/>
    </source>
</evidence>
<feature type="transmembrane region" description="Helical" evidence="12">
    <location>
        <begin position="153"/>
        <end position="182"/>
    </location>
</feature>
<evidence type="ECO:0000256" key="10">
    <source>
        <dbReference type="ARBA" id="ARBA00023004"/>
    </source>
</evidence>
<organism evidence="13 14">
    <name type="scientific">Actinomadura parmotrematis</name>
    <dbReference type="NCBI Taxonomy" id="2864039"/>
    <lineage>
        <taxon>Bacteria</taxon>
        <taxon>Bacillati</taxon>
        <taxon>Actinomycetota</taxon>
        <taxon>Actinomycetes</taxon>
        <taxon>Streptosporangiales</taxon>
        <taxon>Thermomonosporaceae</taxon>
        <taxon>Actinomadura</taxon>
    </lineage>
</organism>
<evidence type="ECO:0000256" key="11">
    <source>
        <dbReference type="ARBA" id="ARBA00023136"/>
    </source>
</evidence>
<dbReference type="InterPro" id="IPR003317">
    <property type="entry name" value="Cyt-d_oxidase_su2"/>
</dbReference>
<keyword evidence="5" id="KW-0349">Heme</keyword>
<reference evidence="13 14" key="1">
    <citation type="submission" date="2021-07" db="EMBL/GenBank/DDBJ databases">
        <title>Actinomadura sp. PM05-2 isolated from lichen.</title>
        <authorList>
            <person name="Somphong A."/>
            <person name="Phongsopitanun W."/>
            <person name="Tanasupawat S."/>
            <person name="Peongsungnone V."/>
        </authorList>
    </citation>
    <scope>NUCLEOTIDE SEQUENCE [LARGE SCALE GENOMIC DNA]</scope>
    <source>
        <strain evidence="13 14">PM05-2</strain>
    </source>
</reference>
<accession>A0ABS7G0N3</accession>
<evidence type="ECO:0000256" key="5">
    <source>
        <dbReference type="ARBA" id="ARBA00022617"/>
    </source>
</evidence>
<feature type="transmembrane region" description="Helical" evidence="12">
    <location>
        <begin position="293"/>
        <end position="313"/>
    </location>
</feature>
<dbReference type="Pfam" id="PF02322">
    <property type="entry name" value="Cyt_bd_oxida_II"/>
    <property type="match status" value="1"/>
</dbReference>
<keyword evidence="14" id="KW-1185">Reference proteome</keyword>
<evidence type="ECO:0000256" key="1">
    <source>
        <dbReference type="ARBA" id="ARBA00004651"/>
    </source>
</evidence>
<feature type="transmembrane region" description="Helical" evidence="12">
    <location>
        <begin position="248"/>
        <end position="273"/>
    </location>
</feature>
<evidence type="ECO:0000313" key="13">
    <source>
        <dbReference type="EMBL" id="MBW8486274.1"/>
    </source>
</evidence>
<feature type="transmembrane region" description="Helical" evidence="12">
    <location>
        <begin position="219"/>
        <end position="241"/>
    </location>
</feature>
<evidence type="ECO:0000256" key="2">
    <source>
        <dbReference type="ARBA" id="ARBA00007543"/>
    </source>
</evidence>
<keyword evidence="3" id="KW-0813">Transport</keyword>
<keyword evidence="11 12" id="KW-0472">Membrane</keyword>
<feature type="transmembrane region" description="Helical" evidence="12">
    <location>
        <begin position="77"/>
        <end position="102"/>
    </location>
</feature>
<evidence type="ECO:0000313" key="14">
    <source>
        <dbReference type="Proteomes" id="UP000774570"/>
    </source>
</evidence>
<sequence length="337" mass="34385">MSLPDLWFTAIAALWAGYLFLEGFVFGAGVLTRALARDAAERRLLIGTVAPVWAGNEGWLLAACAATAAAFPAWAAALAGAFAVPLPAILAALVLRAAAFACRDRRDGERWRRGWDVCVFFGSLAPAFLWGVIFGNVVRGVELDAAHRYTGGFWALLNVPALAGGLTTLLLFLFQGAVFAALRTSGGVRERARAMAGTLGGGAITVTAVALLWTQAARGSAWTAATAAVAAAALLAAAALVRAGGRDGAAFAAAGTCVAAATITLFASLYPVLLPAVPNPADGLTVAGAAAPHPALVAMTWTAAVALPAVLLYQARTCRAFRRRVAPVAPVAPVTPG</sequence>
<comment type="similarity">
    <text evidence="2">Belongs to the cytochrome ubiquinol oxidase subunit 2 family.</text>
</comment>
<proteinExistence type="inferred from homology"/>
<name>A0ABS7G0N3_9ACTN</name>
<evidence type="ECO:0000256" key="12">
    <source>
        <dbReference type="SAM" id="Phobius"/>
    </source>
</evidence>
<evidence type="ECO:0000256" key="4">
    <source>
        <dbReference type="ARBA" id="ARBA00022475"/>
    </source>
</evidence>
<keyword evidence="8" id="KW-0249">Electron transport</keyword>
<gene>
    <name evidence="13" type="primary">cydB</name>
    <name evidence="13" type="ORF">K1Y72_28160</name>
</gene>
<feature type="transmembrane region" description="Helical" evidence="12">
    <location>
        <begin position="114"/>
        <end position="133"/>
    </location>
</feature>
<dbReference type="Proteomes" id="UP000774570">
    <property type="component" value="Unassembled WGS sequence"/>
</dbReference>
<keyword evidence="9 12" id="KW-1133">Transmembrane helix</keyword>
<feature type="transmembrane region" description="Helical" evidence="12">
    <location>
        <begin position="194"/>
        <end position="213"/>
    </location>
</feature>
<evidence type="ECO:0000256" key="3">
    <source>
        <dbReference type="ARBA" id="ARBA00022448"/>
    </source>
</evidence>
<evidence type="ECO:0000256" key="8">
    <source>
        <dbReference type="ARBA" id="ARBA00022982"/>
    </source>
</evidence>
<dbReference type="PANTHER" id="PTHR43141:SF5">
    <property type="entry name" value="CYTOCHROME BD-I UBIQUINOL OXIDASE SUBUNIT 2"/>
    <property type="match status" value="1"/>
</dbReference>